<dbReference type="STRING" id="497964.CfE428DRAFT_2157"/>
<gene>
    <name evidence="4" type="ORF">CfE428DRAFT_2157</name>
</gene>
<proteinExistence type="predicted"/>
<evidence type="ECO:0000313" key="5">
    <source>
        <dbReference type="Proteomes" id="UP000005824"/>
    </source>
</evidence>
<dbReference type="Gene3D" id="3.30.2020.30">
    <property type="match status" value="1"/>
</dbReference>
<sequence length="108" mass="11468" precursor="true">MPQLTPTNIQPIGSELAIAWSDGTESYLPLEALRRACPCAACGGEPDVLGRIIRPEVTYTPQSFVLKGFSVVGGYALQPSWADGHGTGLYTFPYLQRLAAEAASGQTP</sequence>
<reference evidence="4 5" key="1">
    <citation type="journal article" date="2011" name="J. Bacteriol.">
        <title>Genome sequence of Chthoniobacter flavus Ellin428, an aerobic heterotrophic soil bacterium.</title>
        <authorList>
            <person name="Kant R."/>
            <person name="van Passel M.W."/>
            <person name="Palva A."/>
            <person name="Lucas S."/>
            <person name="Lapidus A."/>
            <person name="Glavina Del Rio T."/>
            <person name="Dalin E."/>
            <person name="Tice H."/>
            <person name="Bruce D."/>
            <person name="Goodwin L."/>
            <person name="Pitluck S."/>
            <person name="Larimer F.W."/>
            <person name="Land M.L."/>
            <person name="Hauser L."/>
            <person name="Sangwan P."/>
            <person name="de Vos W.M."/>
            <person name="Janssen P.H."/>
            <person name="Smidt H."/>
        </authorList>
    </citation>
    <scope>NUCLEOTIDE SEQUENCE [LARGE SCALE GENOMIC DNA]</scope>
    <source>
        <strain evidence="4 5">Ellin428</strain>
    </source>
</reference>
<feature type="domain" description="Gamma-butyrobetaine hydroxylase-like N-terminal" evidence="3">
    <location>
        <begin position="13"/>
        <end position="95"/>
    </location>
</feature>
<organism evidence="4 5">
    <name type="scientific">Chthoniobacter flavus Ellin428</name>
    <dbReference type="NCBI Taxonomy" id="497964"/>
    <lineage>
        <taxon>Bacteria</taxon>
        <taxon>Pseudomonadati</taxon>
        <taxon>Verrucomicrobiota</taxon>
        <taxon>Spartobacteria</taxon>
        <taxon>Chthoniobacterales</taxon>
        <taxon>Chthoniobacteraceae</taxon>
        <taxon>Chthoniobacter</taxon>
    </lineage>
</organism>
<dbReference type="AlphaFoldDB" id="B4CZR9"/>
<keyword evidence="1" id="KW-0479">Metal-binding</keyword>
<accession>B4CZR9</accession>
<dbReference type="eggNOG" id="COG3536">
    <property type="taxonomic scope" value="Bacteria"/>
</dbReference>
<dbReference type="PANTHER" id="PTHR35303">
    <property type="entry name" value="OS02G0197800 PROTEIN"/>
    <property type="match status" value="1"/>
</dbReference>
<dbReference type="Pfam" id="PF06155">
    <property type="entry name" value="GBBH-like_N"/>
    <property type="match status" value="1"/>
</dbReference>
<dbReference type="GO" id="GO:0046872">
    <property type="term" value="F:metal ion binding"/>
    <property type="evidence" value="ECO:0007669"/>
    <property type="project" value="UniProtKB-KW"/>
</dbReference>
<comment type="caution">
    <text evidence="4">The sequence shown here is derived from an EMBL/GenBank/DDBJ whole genome shotgun (WGS) entry which is preliminary data.</text>
</comment>
<evidence type="ECO:0000256" key="1">
    <source>
        <dbReference type="ARBA" id="ARBA00022723"/>
    </source>
</evidence>
<dbReference type="RefSeq" id="WP_006979482.1">
    <property type="nucleotide sequence ID" value="NZ_ABVL01000005.1"/>
</dbReference>
<dbReference type="InterPro" id="IPR038492">
    <property type="entry name" value="GBBH-like_N_sf"/>
</dbReference>
<keyword evidence="5" id="KW-1185">Reference proteome</keyword>
<name>B4CZR9_9BACT</name>
<dbReference type="EMBL" id="ABVL01000005">
    <property type="protein sequence ID" value="EDY20233.1"/>
    <property type="molecule type" value="Genomic_DNA"/>
</dbReference>
<evidence type="ECO:0000313" key="4">
    <source>
        <dbReference type="EMBL" id="EDY20233.1"/>
    </source>
</evidence>
<dbReference type="InterPro" id="IPR010376">
    <property type="entry name" value="GBBH-like_N"/>
</dbReference>
<evidence type="ECO:0000256" key="2">
    <source>
        <dbReference type="ARBA" id="ARBA00023004"/>
    </source>
</evidence>
<dbReference type="InParanoid" id="B4CZR9"/>
<protein>
    <recommendedName>
        <fullName evidence="3">Gamma-butyrobetaine hydroxylase-like N-terminal domain-containing protein</fullName>
    </recommendedName>
</protein>
<dbReference type="Proteomes" id="UP000005824">
    <property type="component" value="Unassembled WGS sequence"/>
</dbReference>
<evidence type="ECO:0000259" key="3">
    <source>
        <dbReference type="Pfam" id="PF06155"/>
    </source>
</evidence>
<keyword evidence="2" id="KW-0408">Iron</keyword>